<sequence>MTSRNDPDVARLAALDAGLLDPQQAAAVRAAAAADPRATAVLDALAATRAELATQPRPALPPDVASRIAAALDEVDAGAGANQPQPAQPSGQRSPGTDAHEVQRPHRRSPRRWLAAAAAVLAVAAAAGVGALVTRSPGAGTATPVLALSARDLAAAGPAAAGTADLGALADPARRAGCLRAVGVRAPAGPVLGGRRVVLDGRPGVLLVLPTGILGSFRLVVVDPGCGPDAGTLFADQIVPR</sequence>
<accession>A0ABX1SM54</accession>
<evidence type="ECO:0008006" key="5">
    <source>
        <dbReference type="Google" id="ProtNLM"/>
    </source>
</evidence>
<keyword evidence="2" id="KW-1133">Transmembrane helix</keyword>
<dbReference type="RefSeq" id="WP_169385667.1">
    <property type="nucleotide sequence ID" value="NZ_JAAXLA010000127.1"/>
</dbReference>
<gene>
    <name evidence="3" type="ORF">HF526_33465</name>
</gene>
<evidence type="ECO:0000256" key="1">
    <source>
        <dbReference type="SAM" id="MobiDB-lite"/>
    </source>
</evidence>
<organism evidence="3 4">
    <name type="scientific">Pseudonocardia acidicola</name>
    <dbReference type="NCBI Taxonomy" id="2724939"/>
    <lineage>
        <taxon>Bacteria</taxon>
        <taxon>Bacillati</taxon>
        <taxon>Actinomycetota</taxon>
        <taxon>Actinomycetes</taxon>
        <taxon>Pseudonocardiales</taxon>
        <taxon>Pseudonocardiaceae</taxon>
        <taxon>Pseudonocardia</taxon>
    </lineage>
</organism>
<protein>
    <recommendedName>
        <fullName evidence="5">Anti-sigma-M factor RsmA</fullName>
    </recommendedName>
</protein>
<keyword evidence="4" id="KW-1185">Reference proteome</keyword>
<keyword evidence="2" id="KW-0472">Membrane</keyword>
<dbReference type="EMBL" id="JAAXLA010000127">
    <property type="protein sequence ID" value="NMI02166.1"/>
    <property type="molecule type" value="Genomic_DNA"/>
</dbReference>
<feature type="compositionally biased region" description="Low complexity" evidence="1">
    <location>
        <begin position="77"/>
        <end position="92"/>
    </location>
</feature>
<reference evidence="3 4" key="1">
    <citation type="submission" date="2020-04" db="EMBL/GenBank/DDBJ databases">
        <authorList>
            <person name="Klaysubun C."/>
            <person name="Duangmal K."/>
            <person name="Lipun K."/>
        </authorList>
    </citation>
    <scope>NUCLEOTIDE SEQUENCE [LARGE SCALE GENOMIC DNA]</scope>
    <source>
        <strain evidence="3 4">K10HN5</strain>
    </source>
</reference>
<feature type="transmembrane region" description="Helical" evidence="2">
    <location>
        <begin position="113"/>
        <end position="133"/>
    </location>
</feature>
<evidence type="ECO:0000313" key="4">
    <source>
        <dbReference type="Proteomes" id="UP000820669"/>
    </source>
</evidence>
<evidence type="ECO:0000256" key="2">
    <source>
        <dbReference type="SAM" id="Phobius"/>
    </source>
</evidence>
<comment type="caution">
    <text evidence="3">The sequence shown here is derived from an EMBL/GenBank/DDBJ whole genome shotgun (WGS) entry which is preliminary data.</text>
</comment>
<proteinExistence type="predicted"/>
<dbReference type="Proteomes" id="UP000820669">
    <property type="component" value="Unassembled WGS sequence"/>
</dbReference>
<name>A0ABX1SM54_9PSEU</name>
<feature type="region of interest" description="Disordered" evidence="1">
    <location>
        <begin position="77"/>
        <end position="110"/>
    </location>
</feature>
<evidence type="ECO:0000313" key="3">
    <source>
        <dbReference type="EMBL" id="NMI02166.1"/>
    </source>
</evidence>
<keyword evidence="2" id="KW-0812">Transmembrane</keyword>